<dbReference type="EMBL" id="LFZO01000013">
    <property type="protein sequence ID" value="KXT17919.1"/>
    <property type="molecule type" value="Genomic_DNA"/>
</dbReference>
<proteinExistence type="predicted"/>
<dbReference type="Proteomes" id="UP000073492">
    <property type="component" value="Unassembled WGS sequence"/>
</dbReference>
<organism evidence="2 3">
    <name type="scientific">Pseudocercospora musae</name>
    <dbReference type="NCBI Taxonomy" id="113226"/>
    <lineage>
        <taxon>Eukaryota</taxon>
        <taxon>Fungi</taxon>
        <taxon>Dikarya</taxon>
        <taxon>Ascomycota</taxon>
        <taxon>Pezizomycotina</taxon>
        <taxon>Dothideomycetes</taxon>
        <taxon>Dothideomycetidae</taxon>
        <taxon>Mycosphaerellales</taxon>
        <taxon>Mycosphaerellaceae</taxon>
        <taxon>Pseudocercospora</taxon>
    </lineage>
</organism>
<evidence type="ECO:0000313" key="3">
    <source>
        <dbReference type="Proteomes" id="UP000073492"/>
    </source>
</evidence>
<name>A0A139IT54_9PEZI</name>
<reference evidence="2 3" key="1">
    <citation type="submission" date="2015-07" db="EMBL/GenBank/DDBJ databases">
        <title>Comparative genomics of the Sigatoka disease complex on banana suggests a link between parallel evolutionary changes in Pseudocercospora fijiensis and Pseudocercospora eumusae and increased virulence on the banana host.</title>
        <authorList>
            <person name="Chang T.-C."/>
            <person name="Salvucci A."/>
            <person name="Crous P.W."/>
            <person name="Stergiopoulos I."/>
        </authorList>
    </citation>
    <scope>NUCLEOTIDE SEQUENCE [LARGE SCALE GENOMIC DNA]</scope>
    <source>
        <strain evidence="2 3">CBS 116634</strain>
    </source>
</reference>
<feature type="region of interest" description="Disordered" evidence="1">
    <location>
        <begin position="87"/>
        <end position="128"/>
    </location>
</feature>
<evidence type="ECO:0000256" key="1">
    <source>
        <dbReference type="SAM" id="MobiDB-lite"/>
    </source>
</evidence>
<dbReference type="OrthoDB" id="40134at2759"/>
<keyword evidence="3" id="KW-1185">Reference proteome</keyword>
<evidence type="ECO:0000313" key="2">
    <source>
        <dbReference type="EMBL" id="KXT17919.1"/>
    </source>
</evidence>
<gene>
    <name evidence="2" type="ORF">AC579_5915</name>
</gene>
<protein>
    <submittedName>
        <fullName evidence="2">Uncharacterized protein</fullName>
    </submittedName>
</protein>
<sequence>MAGIVPAGNLAVADPRMSAEADNLGTRRETIIKDTAPPKTHGHNTIYLDSSITFEAYDFYAARAREAEKHFTTESVVKQVSKVLVGKKVAKEQQPIDEDPTGTAEKDPKHESASPPSSGSDTAPGEDRFGVSETEWVCPSLLFLTMDSRASTSKRTQALMPTKGFVDPVCSGGTRRDACTG</sequence>
<dbReference type="AlphaFoldDB" id="A0A139IT54"/>
<comment type="caution">
    <text evidence="2">The sequence shown here is derived from an EMBL/GenBank/DDBJ whole genome shotgun (WGS) entry which is preliminary data.</text>
</comment>
<accession>A0A139IT54</accession>